<reference evidence="2 3" key="1">
    <citation type="submission" date="2019-04" db="EMBL/GenBank/DDBJ databases">
        <title>Annotation for the trematode Fasciola gigantica.</title>
        <authorList>
            <person name="Choi Y.-J."/>
        </authorList>
    </citation>
    <scope>NUCLEOTIDE SEQUENCE [LARGE SCALE GENOMIC DNA]</scope>
    <source>
        <strain evidence="2">Uganda_cow_1</strain>
    </source>
</reference>
<dbReference type="AlphaFoldDB" id="A0A504YL49"/>
<keyword evidence="3" id="KW-1185">Reference proteome</keyword>
<comment type="caution">
    <text evidence="2">The sequence shown here is derived from an EMBL/GenBank/DDBJ whole genome shotgun (WGS) entry which is preliminary data.</text>
</comment>
<evidence type="ECO:0000313" key="3">
    <source>
        <dbReference type="Proteomes" id="UP000316759"/>
    </source>
</evidence>
<dbReference type="EMBL" id="SUNJ01011476">
    <property type="protein sequence ID" value="TPP58848.1"/>
    <property type="molecule type" value="Genomic_DNA"/>
</dbReference>
<proteinExistence type="predicted"/>
<sequence>MLRLFILFGMACCVCSVHKLSPKHQCTPSVSYFFPSATKHRPENLICQALPPNAKLYLLATKFLAPVELAEHIPSSSAGADASMPSANSASLSIPPSLASQRYAVLIATRLSAAQGGNRPVPESRLRPVIIHKTLVDAIRESQAAAPSDEVAVRLTVTDLADVRQLVLMRLHCLVATAFGRLLSSPFHVIPTSLGDILQPVVSTGQGNMPSPLRYSVEFLSNNIAVVNCHLPPNSFPIPTVQSELNGTVLNTAGAHADRYRQV</sequence>
<name>A0A504YL49_FASGI</name>
<evidence type="ECO:0000313" key="2">
    <source>
        <dbReference type="EMBL" id="TPP58848.1"/>
    </source>
</evidence>
<accession>A0A504YL49</accession>
<evidence type="ECO:0000256" key="1">
    <source>
        <dbReference type="SAM" id="SignalP"/>
    </source>
</evidence>
<dbReference type="STRING" id="46835.A0A504YL49"/>
<feature type="chain" id="PRO_5021242897" evidence="1">
    <location>
        <begin position="17"/>
        <end position="263"/>
    </location>
</feature>
<keyword evidence="1" id="KW-0732">Signal</keyword>
<protein>
    <submittedName>
        <fullName evidence="2">Uncharacterized protein</fullName>
    </submittedName>
</protein>
<gene>
    <name evidence="2" type="ORF">FGIG_03723</name>
</gene>
<organism evidence="2 3">
    <name type="scientific">Fasciola gigantica</name>
    <name type="common">Giant liver fluke</name>
    <dbReference type="NCBI Taxonomy" id="46835"/>
    <lineage>
        <taxon>Eukaryota</taxon>
        <taxon>Metazoa</taxon>
        <taxon>Spiralia</taxon>
        <taxon>Lophotrochozoa</taxon>
        <taxon>Platyhelminthes</taxon>
        <taxon>Trematoda</taxon>
        <taxon>Digenea</taxon>
        <taxon>Plagiorchiida</taxon>
        <taxon>Echinostomata</taxon>
        <taxon>Echinostomatoidea</taxon>
        <taxon>Fasciolidae</taxon>
        <taxon>Fasciola</taxon>
    </lineage>
</organism>
<dbReference type="Proteomes" id="UP000316759">
    <property type="component" value="Unassembled WGS sequence"/>
</dbReference>
<feature type="signal peptide" evidence="1">
    <location>
        <begin position="1"/>
        <end position="16"/>
    </location>
</feature>
<dbReference type="OrthoDB" id="9998697at2759"/>